<dbReference type="KEGG" id="als:DJ013_11735"/>
<dbReference type="RefSeq" id="WP_111374256.1">
    <property type="nucleotide sequence ID" value="NZ_CP029480.1"/>
</dbReference>
<evidence type="ECO:0000313" key="3">
    <source>
        <dbReference type="Proteomes" id="UP000249873"/>
    </source>
</evidence>
<gene>
    <name evidence="2" type="ORF">DJ013_11735</name>
</gene>
<dbReference type="OrthoDB" id="8887208at2"/>
<organism evidence="2 3">
    <name type="scientific">Arcticibacterium luteifluviistationis</name>
    <dbReference type="NCBI Taxonomy" id="1784714"/>
    <lineage>
        <taxon>Bacteria</taxon>
        <taxon>Pseudomonadati</taxon>
        <taxon>Bacteroidota</taxon>
        <taxon>Cytophagia</taxon>
        <taxon>Cytophagales</taxon>
        <taxon>Leadbetterellaceae</taxon>
        <taxon>Arcticibacterium</taxon>
    </lineage>
</organism>
<evidence type="ECO:0000256" key="1">
    <source>
        <dbReference type="SAM" id="SignalP"/>
    </source>
</evidence>
<sequence>MRLILILAITALFVQNSTAQAPNPLNTNEDFHRFYFYGGWNSGTYSKSDITFSGVDYDFLLENVVAKDRQTPFSIDQYINPKNITIPQYNFRIGYFIKKNWDISFGIDHMKYVMQADQTVKITGEIANSNTPYDGSYANEAIKLTEDFLKFEHTDGLNYVNVALRRSQELLDFNKIKVNTVLGAGISVLYPRTNTTLLSRERNDEFHLSGFGLDGTVGLNVTFFDGFFIQSELKGGYINMPDITTTKSDLDKASQDFFFGQGNITFGAIIKIKK</sequence>
<dbReference type="AlphaFoldDB" id="A0A2Z4GHR0"/>
<dbReference type="Proteomes" id="UP000249873">
    <property type="component" value="Chromosome"/>
</dbReference>
<evidence type="ECO:0008006" key="4">
    <source>
        <dbReference type="Google" id="ProtNLM"/>
    </source>
</evidence>
<evidence type="ECO:0000313" key="2">
    <source>
        <dbReference type="EMBL" id="AWW00890.1"/>
    </source>
</evidence>
<keyword evidence="3" id="KW-1185">Reference proteome</keyword>
<accession>A0A2Z4GHR0</accession>
<keyword evidence="1" id="KW-0732">Signal</keyword>
<name>A0A2Z4GHR0_9BACT</name>
<proteinExistence type="predicted"/>
<reference evidence="2 3" key="1">
    <citation type="submission" date="2018-05" db="EMBL/GenBank/DDBJ databases">
        <title>Complete genome sequence of Arcticibacterium luteifluviistationis SM1504T, a cytophagaceae bacterium isolated from Arctic surface seawater.</title>
        <authorList>
            <person name="Li Y."/>
            <person name="Qin Q.-L."/>
        </authorList>
    </citation>
    <scope>NUCLEOTIDE SEQUENCE [LARGE SCALE GENOMIC DNA]</scope>
    <source>
        <strain evidence="2 3">SM1504</strain>
    </source>
</reference>
<feature type="chain" id="PRO_5016362435" description="Outer membrane protein beta-barrel domain-containing protein" evidence="1">
    <location>
        <begin position="22"/>
        <end position="274"/>
    </location>
</feature>
<dbReference type="EMBL" id="CP029480">
    <property type="protein sequence ID" value="AWW00890.1"/>
    <property type="molecule type" value="Genomic_DNA"/>
</dbReference>
<feature type="signal peptide" evidence="1">
    <location>
        <begin position="1"/>
        <end position="21"/>
    </location>
</feature>
<protein>
    <recommendedName>
        <fullName evidence="4">Outer membrane protein beta-barrel domain-containing protein</fullName>
    </recommendedName>
</protein>